<dbReference type="AlphaFoldDB" id="A0A2G9ZBM4"/>
<reference evidence="2 3" key="1">
    <citation type="submission" date="2017-09" db="EMBL/GenBank/DDBJ databases">
        <title>Depth-based differentiation of microbial function through sediment-hosted aquifers and enrichment of novel symbionts in the deep terrestrial subsurface.</title>
        <authorList>
            <person name="Probst A.J."/>
            <person name="Ladd B."/>
            <person name="Jarett J.K."/>
            <person name="Geller-Mcgrath D.E."/>
            <person name="Sieber C.M."/>
            <person name="Emerson J.B."/>
            <person name="Anantharaman K."/>
            <person name="Thomas B.C."/>
            <person name="Malmstrom R."/>
            <person name="Stieglmeier M."/>
            <person name="Klingl A."/>
            <person name="Woyke T."/>
            <person name="Ryan C.M."/>
            <person name="Banfield J.F."/>
        </authorList>
    </citation>
    <scope>NUCLEOTIDE SEQUENCE [LARGE SCALE GENOMIC DNA]</scope>
    <source>
        <strain evidence="2">CG23_combo_of_CG06-09_8_20_14_all_54_14</strain>
    </source>
</reference>
<evidence type="ECO:0000313" key="3">
    <source>
        <dbReference type="Proteomes" id="UP000228812"/>
    </source>
</evidence>
<proteinExistence type="predicted"/>
<name>A0A2G9ZBM4_9BACT</name>
<organism evidence="2 3">
    <name type="scientific">Candidatus Jorgensenbacteria bacterium CG23_combo_of_CG06-09_8_20_14_all_54_14</name>
    <dbReference type="NCBI Taxonomy" id="1974595"/>
    <lineage>
        <taxon>Bacteria</taxon>
        <taxon>Candidatus Joergenseniibacteriota</taxon>
    </lineage>
</organism>
<accession>A0A2G9ZBM4</accession>
<feature type="compositionally biased region" description="Polar residues" evidence="1">
    <location>
        <begin position="506"/>
        <end position="521"/>
    </location>
</feature>
<feature type="non-terminal residue" evidence="2">
    <location>
        <position position="521"/>
    </location>
</feature>
<gene>
    <name evidence="2" type="ORF">COX26_02500</name>
</gene>
<dbReference type="EMBL" id="PCRZ01000043">
    <property type="protein sequence ID" value="PIP29748.1"/>
    <property type="molecule type" value="Genomic_DNA"/>
</dbReference>
<comment type="caution">
    <text evidence="2">The sequence shown here is derived from an EMBL/GenBank/DDBJ whole genome shotgun (WGS) entry which is preliminary data.</text>
</comment>
<protein>
    <submittedName>
        <fullName evidence="2">Uncharacterized protein</fullName>
    </submittedName>
</protein>
<feature type="region of interest" description="Disordered" evidence="1">
    <location>
        <begin position="502"/>
        <end position="521"/>
    </location>
</feature>
<dbReference type="Proteomes" id="UP000228812">
    <property type="component" value="Unassembled WGS sequence"/>
</dbReference>
<evidence type="ECO:0000256" key="1">
    <source>
        <dbReference type="SAM" id="MobiDB-lite"/>
    </source>
</evidence>
<sequence>MTQSETRVCQNCKQNFVIEPYDFAFYERIKVPPPTWCPECRLIRKIIWLNSLNLFKRKCDAPVHKEEIISKYPSYSKRKVYDEKYWWSDAWDPFSYGKEYDFSKSFFSQFGELVEKVPQKNLDNVNSINCVFCASAVECKDCYLCTGSYKSENCLYGDTVVMSKNCSYCFGCVSLRNKKYCIFNEQYTKEEYEKKIKEFYPTNGKLLEKTLEAFNKLLLKTPRKYAAIIRSLNCTGDVIENSKNCTSCFWITGGAENCKFIVCGGFGLKDSQDVYAGGGQSEMLYETVSSGIGCKNIFFSSRIQQSMDVKYSIDCYGSNNLFGCVGLRNKSYCILNKQCSKEEYELLVPKIIEHMNQKPYIDQRGRVYSYGDFFPMELSHFSYNGSTAQEHFPKTKEEIEKAGYTWKEEVEKDYAPQKKSEDVTVDISDIPDTITDEIIECAHKGECNDRCTKAFRITPDELQFHKKMNIVLPILCPNCRHIEFIRQRNPFKLWHRTCACGGRKSQAPNTKSQYENTAKHQ</sequence>
<evidence type="ECO:0000313" key="2">
    <source>
        <dbReference type="EMBL" id="PIP29748.1"/>
    </source>
</evidence>